<reference evidence="2 3" key="1">
    <citation type="submission" date="2017-06" db="EMBL/GenBank/DDBJ databases">
        <title>Whole Genome Sequences of Colwellia marinimaniae MTCD1.</title>
        <authorList>
            <person name="Kusumoto H."/>
            <person name="Inoue M."/>
            <person name="Tanikawa K."/>
            <person name="Maeji H."/>
            <person name="Cameron J.H."/>
            <person name="Bartlett D.H."/>
        </authorList>
    </citation>
    <scope>NUCLEOTIDE SEQUENCE [LARGE SCALE GENOMIC DNA]</scope>
    <source>
        <strain evidence="2 3">MTCD1</strain>
    </source>
</reference>
<dbReference type="Proteomes" id="UP000197068">
    <property type="component" value="Unassembled WGS sequence"/>
</dbReference>
<dbReference type="PANTHER" id="PTHR33371:SF4">
    <property type="entry name" value="INTERMEMBRANE PHOSPHOLIPID TRANSPORT SYSTEM BINDING PROTEIN MLAD"/>
    <property type="match status" value="1"/>
</dbReference>
<name>A0ABQ0MS73_9GAMM</name>
<feature type="domain" description="Mce/MlaD" evidence="1">
    <location>
        <begin position="42"/>
        <end position="120"/>
    </location>
</feature>
<dbReference type="EMBL" id="BDQM01000001">
    <property type="protein sequence ID" value="GAW94451.1"/>
    <property type="molecule type" value="Genomic_DNA"/>
</dbReference>
<dbReference type="PANTHER" id="PTHR33371">
    <property type="entry name" value="INTERMEMBRANE PHOSPHOLIPID TRANSPORT SYSTEM BINDING PROTEIN MLAD-RELATED"/>
    <property type="match status" value="1"/>
</dbReference>
<keyword evidence="3" id="KW-1185">Reference proteome</keyword>
<organism evidence="2 3">
    <name type="scientific">Colwellia marinimaniae</name>
    <dbReference type="NCBI Taxonomy" id="1513592"/>
    <lineage>
        <taxon>Bacteria</taxon>
        <taxon>Pseudomonadati</taxon>
        <taxon>Pseudomonadota</taxon>
        <taxon>Gammaproteobacteria</taxon>
        <taxon>Alteromonadales</taxon>
        <taxon>Colwelliaceae</taxon>
        <taxon>Colwellia</taxon>
    </lineage>
</organism>
<protein>
    <submittedName>
        <fullName evidence="2">Outer membrane lipid asymmetry maintenance protein MlaD</fullName>
    </submittedName>
</protein>
<sequence length="160" mass="17043">MKDMVSKKVELLVGLFVALGLAALLMLSVKVANSGFGAGGESYQLFAKFDNIGGLKVRSPIKIGGVVIGRVSNISLDDEDYTPVVTLDIKIQYNQLSEATSVAILTAGLLGEQYLGLQPGFVDDSVDTLQPGDYIEDTRPALVLEELIGQFLFSQGSGEE</sequence>
<comment type="caution">
    <text evidence="2">The sequence shown here is derived from an EMBL/GenBank/DDBJ whole genome shotgun (WGS) entry which is preliminary data.</text>
</comment>
<dbReference type="InterPro" id="IPR052336">
    <property type="entry name" value="MlaD_Phospholipid_Transporter"/>
</dbReference>
<gene>
    <name evidence="2" type="ORF">MTCD1_00047</name>
</gene>
<dbReference type="NCBIfam" id="TIGR04430">
    <property type="entry name" value="OM_asym_MlaD"/>
    <property type="match status" value="1"/>
</dbReference>
<evidence type="ECO:0000313" key="3">
    <source>
        <dbReference type="Proteomes" id="UP000197068"/>
    </source>
</evidence>
<dbReference type="InterPro" id="IPR030970">
    <property type="entry name" value="ABC_MlaD"/>
</dbReference>
<dbReference type="InterPro" id="IPR003399">
    <property type="entry name" value="Mce/MlaD"/>
</dbReference>
<proteinExistence type="predicted"/>
<accession>A0ABQ0MS73</accession>
<dbReference type="Pfam" id="PF02470">
    <property type="entry name" value="MlaD"/>
    <property type="match status" value="1"/>
</dbReference>
<evidence type="ECO:0000259" key="1">
    <source>
        <dbReference type="Pfam" id="PF02470"/>
    </source>
</evidence>
<evidence type="ECO:0000313" key="2">
    <source>
        <dbReference type="EMBL" id="GAW94451.1"/>
    </source>
</evidence>